<organism evidence="2 3">
    <name type="scientific">Spirosoma foliorum</name>
    <dbReference type="NCBI Taxonomy" id="2710596"/>
    <lineage>
        <taxon>Bacteria</taxon>
        <taxon>Pseudomonadati</taxon>
        <taxon>Bacteroidota</taxon>
        <taxon>Cytophagia</taxon>
        <taxon>Cytophagales</taxon>
        <taxon>Cytophagaceae</taxon>
        <taxon>Spirosoma</taxon>
    </lineage>
</organism>
<dbReference type="Gene3D" id="3.40.710.10">
    <property type="entry name" value="DD-peptidase/beta-lactamase superfamily"/>
    <property type="match status" value="1"/>
</dbReference>
<dbReference type="InterPro" id="IPR001466">
    <property type="entry name" value="Beta-lactam-related"/>
</dbReference>
<dbReference type="SUPFAM" id="SSF56601">
    <property type="entry name" value="beta-lactamase/transpeptidase-like"/>
    <property type="match status" value="1"/>
</dbReference>
<evidence type="ECO:0000313" key="3">
    <source>
        <dbReference type="Proteomes" id="UP000515369"/>
    </source>
</evidence>
<keyword evidence="2" id="KW-0378">Hydrolase</keyword>
<evidence type="ECO:0000259" key="1">
    <source>
        <dbReference type="Pfam" id="PF00144"/>
    </source>
</evidence>
<evidence type="ECO:0000313" key="2">
    <source>
        <dbReference type="EMBL" id="QMW02497.1"/>
    </source>
</evidence>
<dbReference type="GO" id="GO:0016787">
    <property type="term" value="F:hydrolase activity"/>
    <property type="evidence" value="ECO:0007669"/>
    <property type="project" value="UniProtKB-KW"/>
</dbReference>
<dbReference type="EMBL" id="CP059732">
    <property type="protein sequence ID" value="QMW02497.1"/>
    <property type="molecule type" value="Genomic_DNA"/>
</dbReference>
<dbReference type="AlphaFoldDB" id="A0A7G5GUF5"/>
<feature type="domain" description="Beta-lactamase-related" evidence="1">
    <location>
        <begin position="23"/>
        <end position="89"/>
    </location>
</feature>
<dbReference type="Pfam" id="PF00144">
    <property type="entry name" value="Beta-lactamase"/>
    <property type="match status" value="1"/>
</dbReference>
<reference evidence="2 3" key="1">
    <citation type="submission" date="2020-07" db="EMBL/GenBank/DDBJ databases">
        <title>Spirosoma foliorum sp. nov., isolated from the leaves on the Nejang mountain Korea, Republic of.</title>
        <authorList>
            <person name="Ho H."/>
            <person name="Lee Y.-J."/>
            <person name="Nurcahyanto D.-A."/>
            <person name="Kim S.-G."/>
        </authorList>
    </citation>
    <scope>NUCLEOTIDE SEQUENCE [LARGE SCALE GENOMIC DNA]</scope>
    <source>
        <strain evidence="2 3">PL0136</strain>
    </source>
</reference>
<dbReference type="Proteomes" id="UP000515369">
    <property type="component" value="Chromosome"/>
</dbReference>
<sequence>MAKFLTFQFNGCRVGNKVLISPTLLKQMQTVQFRQDGQVAGYGLGVMVKPYHGTTLVHHSGGGYGYRAEQAWIPEAKIGIIILTNDGLGSSFTSDVYEYAMQAMLKAKVGSLPATQLQPVNKVIVHLDKAYLRTLTGSYKTNRRLITLIEHKGKLATVSGTDTVWLKAHSRAEFSATNGDRFFFFFSKAGKPTHYLNINQHDADFYIYNDSPTEKAGVIKSSWRGLVGIYKGYNNRQPETLRLFIKNGYLYCSSGGDTKVNEYQSGIFFTTDGESIIKKGNIIYWGNRAFRKQ</sequence>
<gene>
    <name evidence="2" type="ORF">H3H32_32085</name>
</gene>
<dbReference type="InterPro" id="IPR012338">
    <property type="entry name" value="Beta-lactam/transpept-like"/>
</dbReference>
<dbReference type="KEGG" id="sfol:H3H32_32085"/>
<name>A0A7G5GUF5_9BACT</name>
<protein>
    <submittedName>
        <fullName evidence="2">Serine hydrolase</fullName>
    </submittedName>
</protein>
<keyword evidence="3" id="KW-1185">Reference proteome</keyword>
<accession>A0A7G5GUF5</accession>
<proteinExistence type="predicted"/>